<dbReference type="RefSeq" id="WP_111470782.1">
    <property type="nucleotide sequence ID" value="NZ_QLIX01000011.1"/>
</dbReference>
<reference evidence="3" key="1">
    <citation type="submission" date="2018-06" db="EMBL/GenBank/DDBJ databases">
        <authorList>
            <person name="Khan S.A."/>
        </authorList>
    </citation>
    <scope>NUCLEOTIDE SEQUENCE [LARGE SCALE GENOMIC DNA]</scope>
    <source>
        <strain evidence="3">DB-1506</strain>
    </source>
</reference>
<feature type="region of interest" description="Disordered" evidence="1">
    <location>
        <begin position="115"/>
        <end position="170"/>
    </location>
</feature>
<dbReference type="OrthoDB" id="7210901at2"/>
<evidence type="ECO:0000313" key="3">
    <source>
        <dbReference type="Proteomes" id="UP000249065"/>
    </source>
</evidence>
<comment type="caution">
    <text evidence="2">The sequence shown here is derived from an EMBL/GenBank/DDBJ whole genome shotgun (WGS) entry which is preliminary data.</text>
</comment>
<organism evidence="2 3">
    <name type="scientific">Roseicella frigidaeris</name>
    <dbReference type="NCBI Taxonomy" id="2230885"/>
    <lineage>
        <taxon>Bacteria</taxon>
        <taxon>Pseudomonadati</taxon>
        <taxon>Pseudomonadota</taxon>
        <taxon>Alphaproteobacteria</taxon>
        <taxon>Acetobacterales</taxon>
        <taxon>Roseomonadaceae</taxon>
        <taxon>Roseicella</taxon>
    </lineage>
</organism>
<evidence type="ECO:0000256" key="1">
    <source>
        <dbReference type="SAM" id="MobiDB-lite"/>
    </source>
</evidence>
<dbReference type="Proteomes" id="UP000249065">
    <property type="component" value="Unassembled WGS sequence"/>
</dbReference>
<name>A0A327MDB0_9PROT</name>
<evidence type="ECO:0000313" key="2">
    <source>
        <dbReference type="EMBL" id="RAI58148.1"/>
    </source>
</evidence>
<proteinExistence type="predicted"/>
<dbReference type="EMBL" id="QLIX01000011">
    <property type="protein sequence ID" value="RAI58148.1"/>
    <property type="molecule type" value="Genomic_DNA"/>
</dbReference>
<protein>
    <submittedName>
        <fullName evidence="2">Uncharacterized protein</fullName>
    </submittedName>
</protein>
<gene>
    <name evidence="2" type="ORF">DOO78_15570</name>
</gene>
<dbReference type="AlphaFoldDB" id="A0A327MDB0"/>
<feature type="region of interest" description="Disordered" evidence="1">
    <location>
        <begin position="54"/>
        <end position="75"/>
    </location>
</feature>
<accession>A0A327MDB0</accession>
<sequence length="170" mass="19003">MGIAFVHEHGLLAEEEREPIERSHYPRLGELARDEVQALARWLRARRNRARDLIRDRRRDRRGKGGGGGAASERGLAAKKQVYARALARVNARLDLLLNEVRIARNAARLRRALDRRKAAPRHHPGAGETADAGMANRPNRRVRPTILGAQVGRISQRTKAAQAARDARG</sequence>
<keyword evidence="3" id="KW-1185">Reference proteome</keyword>